<dbReference type="InterPro" id="IPR017907">
    <property type="entry name" value="Znf_RING_CS"/>
</dbReference>
<evidence type="ECO:0000256" key="5">
    <source>
        <dbReference type="ARBA" id="ARBA00022679"/>
    </source>
</evidence>
<accession>A0A1W0X6F4</accession>
<keyword evidence="5" id="KW-0808">Transferase</keyword>
<comment type="similarity">
    <text evidence="15">Belongs to the RBR family. RNF14 subfamily.</text>
</comment>
<evidence type="ECO:0000256" key="16">
    <source>
        <dbReference type="PROSITE-ProRule" id="PRU00175"/>
    </source>
</evidence>
<dbReference type="SMART" id="SM00647">
    <property type="entry name" value="IBR"/>
    <property type="match status" value="2"/>
</dbReference>
<evidence type="ECO:0000256" key="4">
    <source>
        <dbReference type="ARBA" id="ARBA00012251"/>
    </source>
</evidence>
<dbReference type="GO" id="GO:0005737">
    <property type="term" value="C:cytoplasm"/>
    <property type="evidence" value="ECO:0007669"/>
    <property type="project" value="UniProtKB-ARBA"/>
</dbReference>
<protein>
    <recommendedName>
        <fullName evidence="4">RBR-type E3 ubiquitin transferase</fullName>
        <ecNumber evidence="4">2.3.2.31</ecNumber>
    </recommendedName>
</protein>
<dbReference type="SUPFAM" id="SSF57850">
    <property type="entry name" value="RING/U-box"/>
    <property type="match status" value="3"/>
</dbReference>
<comment type="subcellular location">
    <subcellularLocation>
        <location evidence="2">Membrane</location>
        <topology evidence="2">Single-pass membrane protein</topology>
    </subcellularLocation>
</comment>
<dbReference type="Proteomes" id="UP000192578">
    <property type="component" value="Unassembled WGS sequence"/>
</dbReference>
<dbReference type="Pfam" id="PF22605">
    <property type="entry name" value="IBR_2"/>
    <property type="match status" value="1"/>
</dbReference>
<dbReference type="InterPro" id="IPR054694">
    <property type="entry name" value="Parkin-like_IBR"/>
</dbReference>
<keyword evidence="21" id="KW-1185">Reference proteome</keyword>
<sequence length="738" mass="82114">MPLTRSAAAQKSTVVSSDDADDEAAAPRNRPKRKSTRARTSSGRLGLNEAQRKRNKTGTQRERNGPVDVEIVVDVADQIPSTSTDVVNAARAKLRSSTPGSRLSFEENCLAEVTCLRAKYGEDDCGYGVKMTSGIPITSISVTISPLLDEQIRAYTLVLVKNPTSPQRYRALKFFPPIRVQLDVSKNSSKLIIHASWLLKAHLKTLTKKADTIFRQHNGNAPFTAVLSWLEKNAVKSIGLLRGREISYVAAAVTPAKKQVHQIEFQDLDPIREIFFSTQYRRAAIAKCPDIRDISTFDCTICFDHKSTMMAAVFPTCGHYFCINCVREDFSLKVRENRVKELWCLAEGCHAPSSPEMIKFLLNKDSFKRYCDLISDTVVEGASFVRCPQRNCNVPVELAPDARREVKCPTCQFKFCSTCKAKPHPNKPCLTDEQKKEIREAYTNANAGEKKALEERYGMSSIKFALEDHESATWITKNAKPCPKCKIPIEKMDGCNKMVCTAKGCNAYFCWLCGIELKNPNPYLHFQSGACNGRLHEGQRNLDAPPNPALLGLQPGFDFDEVMGLWDGDDDEEDFDAEPFHPGIPWIMDDSSDDEDDYFPFPGLNYDYDEGYDYDTDGFGDGDDSGEEEEEEDNGYPDFADGLGNNAERHLENYIDNQIANGWEPPNGWNAAMGLDDDELAVGGALAADMGGYYGENGLVDPDDVDDDEYGGGDFGLSISDASDNDMDIEGFDYGDYY</sequence>
<dbReference type="InterPro" id="IPR047548">
    <property type="entry name" value="Rcat_RBR_RNF14"/>
</dbReference>
<dbReference type="PANTHER" id="PTHR11685">
    <property type="entry name" value="RBR FAMILY RING FINGER AND IBR DOMAIN-CONTAINING"/>
    <property type="match status" value="1"/>
</dbReference>
<dbReference type="OrthoDB" id="69641at2759"/>
<feature type="region of interest" description="Disordered" evidence="17">
    <location>
        <begin position="698"/>
        <end position="722"/>
    </location>
</feature>
<dbReference type="Pfam" id="PF01485">
    <property type="entry name" value="IBR"/>
    <property type="match status" value="1"/>
</dbReference>
<organism evidence="20 21">
    <name type="scientific">Hypsibius exemplaris</name>
    <name type="common">Freshwater tardigrade</name>
    <dbReference type="NCBI Taxonomy" id="2072580"/>
    <lineage>
        <taxon>Eukaryota</taxon>
        <taxon>Metazoa</taxon>
        <taxon>Ecdysozoa</taxon>
        <taxon>Tardigrada</taxon>
        <taxon>Eutardigrada</taxon>
        <taxon>Parachela</taxon>
        <taxon>Hypsibioidea</taxon>
        <taxon>Hypsibiidae</taxon>
        <taxon>Hypsibius</taxon>
    </lineage>
</organism>
<dbReference type="SMART" id="SM00184">
    <property type="entry name" value="RING"/>
    <property type="match status" value="2"/>
</dbReference>
<dbReference type="CDD" id="cd20354">
    <property type="entry name" value="Rcat_RBR_RNF14"/>
    <property type="match status" value="1"/>
</dbReference>
<keyword evidence="9 16" id="KW-0863">Zinc-finger</keyword>
<feature type="domain" description="RING-type" evidence="18">
    <location>
        <begin position="299"/>
        <end position="344"/>
    </location>
</feature>
<feature type="region of interest" description="Disordered" evidence="17">
    <location>
        <begin position="1"/>
        <end position="66"/>
    </location>
</feature>
<keyword evidence="13" id="KW-0472">Membrane</keyword>
<dbReference type="GO" id="GO:0016567">
    <property type="term" value="P:protein ubiquitination"/>
    <property type="evidence" value="ECO:0007669"/>
    <property type="project" value="InterPro"/>
</dbReference>
<feature type="compositionally biased region" description="Acidic residues" evidence="17">
    <location>
        <begin position="612"/>
        <end position="635"/>
    </location>
</feature>
<dbReference type="GO" id="GO:0008270">
    <property type="term" value="F:zinc ion binding"/>
    <property type="evidence" value="ECO:0007669"/>
    <property type="project" value="UniProtKB-KW"/>
</dbReference>
<dbReference type="InterPro" id="IPR044066">
    <property type="entry name" value="TRIAD_supradom"/>
</dbReference>
<feature type="compositionally biased region" description="Polar residues" evidence="17">
    <location>
        <begin position="7"/>
        <end position="16"/>
    </location>
</feature>
<proteinExistence type="inferred from homology"/>
<dbReference type="AlphaFoldDB" id="A0A1W0X6F4"/>
<comment type="pathway">
    <text evidence="3">Protein modification; protein ubiquitination.</text>
</comment>
<reference evidence="21" key="1">
    <citation type="submission" date="2017-01" db="EMBL/GenBank/DDBJ databases">
        <title>Comparative genomics of anhydrobiosis in the tardigrade Hypsibius dujardini.</title>
        <authorList>
            <person name="Yoshida Y."/>
            <person name="Koutsovoulos G."/>
            <person name="Laetsch D."/>
            <person name="Stevens L."/>
            <person name="Kumar S."/>
            <person name="Horikawa D."/>
            <person name="Ishino K."/>
            <person name="Komine S."/>
            <person name="Tomita M."/>
            <person name="Blaxter M."/>
            <person name="Arakawa K."/>
        </authorList>
    </citation>
    <scope>NUCLEOTIDE SEQUENCE [LARGE SCALE GENOMIC DNA]</scope>
    <source>
        <strain evidence="21">Z151</strain>
    </source>
</reference>
<dbReference type="PROSITE" id="PS00518">
    <property type="entry name" value="ZF_RING_1"/>
    <property type="match status" value="1"/>
</dbReference>
<dbReference type="GO" id="GO:0061630">
    <property type="term" value="F:ubiquitin protein ligase activity"/>
    <property type="evidence" value="ECO:0007669"/>
    <property type="project" value="UniProtKB-EC"/>
</dbReference>
<evidence type="ECO:0000259" key="19">
    <source>
        <dbReference type="PROSITE" id="PS51873"/>
    </source>
</evidence>
<evidence type="ECO:0000313" key="21">
    <source>
        <dbReference type="Proteomes" id="UP000192578"/>
    </source>
</evidence>
<dbReference type="InterPro" id="IPR001841">
    <property type="entry name" value="Znf_RING"/>
</dbReference>
<comment type="catalytic activity">
    <reaction evidence="1">
        <text>[E2 ubiquitin-conjugating enzyme]-S-ubiquitinyl-L-cysteine + [acceptor protein]-L-lysine = [E2 ubiquitin-conjugating enzyme]-L-cysteine + [acceptor protein]-N(6)-ubiquitinyl-L-lysine.</text>
        <dbReference type="EC" id="2.3.2.31"/>
    </reaction>
</comment>
<evidence type="ECO:0000313" key="20">
    <source>
        <dbReference type="EMBL" id="OQV23137.1"/>
    </source>
</evidence>
<evidence type="ECO:0000256" key="1">
    <source>
        <dbReference type="ARBA" id="ARBA00001798"/>
    </source>
</evidence>
<evidence type="ECO:0000256" key="13">
    <source>
        <dbReference type="ARBA" id="ARBA00023136"/>
    </source>
</evidence>
<dbReference type="Gene3D" id="3.30.40.10">
    <property type="entry name" value="Zinc/RING finger domain, C3HC4 (zinc finger)"/>
    <property type="match status" value="1"/>
</dbReference>
<evidence type="ECO:0000256" key="8">
    <source>
        <dbReference type="ARBA" id="ARBA00022737"/>
    </source>
</evidence>
<dbReference type="FunFam" id="3.30.40.10:FF:000051">
    <property type="entry name" value="RBR-type E3 ubiquitin transferase"/>
    <property type="match status" value="1"/>
</dbReference>
<dbReference type="PROSITE" id="PS50089">
    <property type="entry name" value="ZF_RING_2"/>
    <property type="match status" value="1"/>
</dbReference>
<comment type="caution">
    <text evidence="20">The sequence shown here is derived from an EMBL/GenBank/DDBJ whole genome shotgun (WGS) entry which is preliminary data.</text>
</comment>
<dbReference type="GO" id="GO:0031090">
    <property type="term" value="C:organelle membrane"/>
    <property type="evidence" value="ECO:0007669"/>
    <property type="project" value="UniProtKB-ARBA"/>
</dbReference>
<feature type="domain" description="RING-type" evidence="19">
    <location>
        <begin position="295"/>
        <end position="535"/>
    </location>
</feature>
<evidence type="ECO:0000256" key="6">
    <source>
        <dbReference type="ARBA" id="ARBA00022692"/>
    </source>
</evidence>
<dbReference type="InterPro" id="IPR031127">
    <property type="entry name" value="E3_UB_ligase_RBR"/>
</dbReference>
<keyword evidence="7" id="KW-0479">Metal-binding</keyword>
<evidence type="ECO:0000256" key="11">
    <source>
        <dbReference type="ARBA" id="ARBA00022833"/>
    </source>
</evidence>
<evidence type="ECO:0000256" key="7">
    <source>
        <dbReference type="ARBA" id="ARBA00022723"/>
    </source>
</evidence>
<dbReference type="PROSITE" id="PS51873">
    <property type="entry name" value="TRIAD"/>
    <property type="match status" value="1"/>
</dbReference>
<evidence type="ECO:0000256" key="12">
    <source>
        <dbReference type="ARBA" id="ARBA00022989"/>
    </source>
</evidence>
<evidence type="ECO:0000259" key="18">
    <source>
        <dbReference type="PROSITE" id="PS50089"/>
    </source>
</evidence>
<dbReference type="Gene3D" id="1.20.120.1750">
    <property type="match status" value="1"/>
</dbReference>
<dbReference type="EC" id="2.3.2.31" evidence="4"/>
<keyword evidence="10" id="KW-0833">Ubl conjugation pathway</keyword>
<keyword evidence="12" id="KW-1133">Transmembrane helix</keyword>
<dbReference type="EMBL" id="MTYJ01000013">
    <property type="protein sequence ID" value="OQV23137.1"/>
    <property type="molecule type" value="Genomic_DNA"/>
</dbReference>
<evidence type="ECO:0000256" key="3">
    <source>
        <dbReference type="ARBA" id="ARBA00004906"/>
    </source>
</evidence>
<evidence type="ECO:0000256" key="9">
    <source>
        <dbReference type="ARBA" id="ARBA00022771"/>
    </source>
</evidence>
<evidence type="ECO:0000256" key="10">
    <source>
        <dbReference type="ARBA" id="ARBA00022786"/>
    </source>
</evidence>
<feature type="compositionally biased region" description="Acidic residues" evidence="17">
    <location>
        <begin position="701"/>
        <end position="711"/>
    </location>
</feature>
<name>A0A1W0X6F4_HYPEX</name>
<keyword evidence="6" id="KW-0812">Transmembrane</keyword>
<comment type="similarity">
    <text evidence="14">Belongs to the RBR family. RNF144 subfamily.</text>
</comment>
<evidence type="ECO:0000256" key="14">
    <source>
        <dbReference type="ARBA" id="ARBA00038342"/>
    </source>
</evidence>
<evidence type="ECO:0000256" key="17">
    <source>
        <dbReference type="SAM" id="MobiDB-lite"/>
    </source>
</evidence>
<keyword evidence="11" id="KW-0862">Zinc</keyword>
<feature type="region of interest" description="Disordered" evidence="17">
    <location>
        <begin position="612"/>
        <end position="643"/>
    </location>
</feature>
<dbReference type="InterPro" id="IPR002867">
    <property type="entry name" value="IBR_dom"/>
</dbReference>
<evidence type="ECO:0000256" key="15">
    <source>
        <dbReference type="ARBA" id="ARBA00044508"/>
    </source>
</evidence>
<keyword evidence="8" id="KW-0677">Repeat</keyword>
<gene>
    <name evidence="20" type="ORF">BV898_02872</name>
</gene>
<evidence type="ECO:0000256" key="2">
    <source>
        <dbReference type="ARBA" id="ARBA00004167"/>
    </source>
</evidence>
<dbReference type="InterPro" id="IPR013083">
    <property type="entry name" value="Znf_RING/FYVE/PHD"/>
</dbReference>